<name>A0A5W8CAG0_SALET</name>
<reference evidence="1" key="1">
    <citation type="submission" date="2018-07" db="EMBL/GenBank/DDBJ databases">
        <authorList>
            <person name="Ashton P.M."/>
            <person name="Dallman T."/>
            <person name="Nair S."/>
            <person name="De Pinna E."/>
            <person name="Peters T."/>
            <person name="Grant K."/>
        </authorList>
    </citation>
    <scope>NUCLEOTIDE SEQUENCE</scope>
    <source>
        <strain evidence="1">568390</strain>
    </source>
</reference>
<organism evidence="1">
    <name type="scientific">Salmonella enterica subsp. enterica serovar Colindale</name>
    <dbReference type="NCBI Taxonomy" id="1967991"/>
    <lineage>
        <taxon>Bacteria</taxon>
        <taxon>Pseudomonadati</taxon>
        <taxon>Pseudomonadota</taxon>
        <taxon>Gammaproteobacteria</taxon>
        <taxon>Enterobacterales</taxon>
        <taxon>Enterobacteriaceae</taxon>
        <taxon>Salmonella</taxon>
    </lineage>
</organism>
<dbReference type="EMBL" id="AAHMXT010000006">
    <property type="protein sequence ID" value="EBY0289050.1"/>
    <property type="molecule type" value="Genomic_DNA"/>
</dbReference>
<proteinExistence type="predicted"/>
<comment type="caution">
    <text evidence="1">The sequence shown here is derived from an EMBL/GenBank/DDBJ whole genome shotgun (WGS) entry which is preliminary data.</text>
</comment>
<evidence type="ECO:0000313" key="1">
    <source>
        <dbReference type="EMBL" id="EBY0289050.1"/>
    </source>
</evidence>
<protein>
    <submittedName>
        <fullName evidence="1">Uncharacterized protein</fullName>
    </submittedName>
</protein>
<gene>
    <name evidence="1" type="ORF">DUQ21_10370</name>
</gene>
<sequence length="80" mass="9068">MPKRFIIHTESHSSASIYHTRSDKVLRAAPWGIESPRFTHSPLAKRDLEEYLFNECAFHMQPKSMAQPHGGAGVPPLSWP</sequence>
<accession>A0A5W8CAG0</accession>
<dbReference type="AlphaFoldDB" id="A0A5W8CAG0"/>